<evidence type="ECO:0000313" key="3">
    <source>
        <dbReference type="Proteomes" id="UP000619101"/>
    </source>
</evidence>
<feature type="coiled-coil region" evidence="1">
    <location>
        <begin position="22"/>
        <end position="49"/>
    </location>
</feature>
<dbReference type="PROSITE" id="PS51257">
    <property type="entry name" value="PROKAR_LIPOPROTEIN"/>
    <property type="match status" value="1"/>
</dbReference>
<evidence type="ECO:0000313" key="2">
    <source>
        <dbReference type="EMBL" id="MBD8038183.1"/>
    </source>
</evidence>
<gene>
    <name evidence="2" type="ORF">H9635_15620</name>
</gene>
<dbReference type="EMBL" id="JACSPZ010000009">
    <property type="protein sequence ID" value="MBD8038183.1"/>
    <property type="molecule type" value="Genomic_DNA"/>
</dbReference>
<accession>A0ABR8Y238</accession>
<dbReference type="RefSeq" id="WP_191701246.1">
    <property type="nucleotide sequence ID" value="NZ_JACSPZ010000009.1"/>
</dbReference>
<dbReference type="Proteomes" id="UP000619101">
    <property type="component" value="Unassembled WGS sequence"/>
</dbReference>
<sequence>MRTFLLGTICFAGILSGCTQSNTDQTKEINELKKQMEQISLENEALIKQANSDYSTISVKNIEKYPQTLYKKKSLDIDEDGEEEIIELYVNAGKMENGLFAWDDGQNWLLVVKDGENSYPLFDDYIQLGSLDFSTATFDGKPGIVMHMTQHASIIIQKFTYDQKVKGFQKETFYKKENMNDYYNQPASYALFKDAYELMEIAFEKTVPIQEASENTLQDSQERWYIIEPVLQEIRNTQHLFELAFTLNPELNVSLNGPITFLNEMIIDSPTAVQVDQLKTIYRMIKESEIQELIIEENNQLHPSVRDLFQKFDSTLNVQQSS</sequence>
<name>A0ABR8Y238_9BACL</name>
<proteinExistence type="predicted"/>
<comment type="caution">
    <text evidence="2">The sequence shown here is derived from an EMBL/GenBank/DDBJ whole genome shotgun (WGS) entry which is preliminary data.</text>
</comment>
<reference evidence="2 3" key="1">
    <citation type="submission" date="2020-08" db="EMBL/GenBank/DDBJ databases">
        <title>A Genomic Blueprint of the Chicken Gut Microbiome.</title>
        <authorList>
            <person name="Gilroy R."/>
            <person name="Ravi A."/>
            <person name="Getino M."/>
            <person name="Pursley I."/>
            <person name="Horton D.L."/>
            <person name="Alikhan N.-F."/>
            <person name="Baker D."/>
            <person name="Gharbi K."/>
            <person name="Hall N."/>
            <person name="Watson M."/>
            <person name="Adriaenssens E.M."/>
            <person name="Foster-Nyarko E."/>
            <person name="Jarju S."/>
            <person name="Secka A."/>
            <person name="Antonio M."/>
            <person name="Oren A."/>
            <person name="Chaudhuri R."/>
            <person name="La Ragione R.M."/>
            <person name="Hildebrand F."/>
            <person name="Pallen M.J."/>
        </authorList>
    </citation>
    <scope>NUCLEOTIDE SEQUENCE [LARGE SCALE GENOMIC DNA]</scope>
    <source>
        <strain evidence="2 3">A46</strain>
    </source>
</reference>
<protein>
    <recommendedName>
        <fullName evidence="4">Lipoprotein</fullName>
    </recommendedName>
</protein>
<keyword evidence="1" id="KW-0175">Coiled coil</keyword>
<organism evidence="2 3">
    <name type="scientific">Solibacillus faecavium</name>
    <dbReference type="NCBI Taxonomy" id="2762221"/>
    <lineage>
        <taxon>Bacteria</taxon>
        <taxon>Bacillati</taxon>
        <taxon>Bacillota</taxon>
        <taxon>Bacilli</taxon>
        <taxon>Bacillales</taxon>
        <taxon>Caryophanaceae</taxon>
        <taxon>Solibacillus</taxon>
    </lineage>
</organism>
<keyword evidence="3" id="KW-1185">Reference proteome</keyword>
<evidence type="ECO:0008006" key="4">
    <source>
        <dbReference type="Google" id="ProtNLM"/>
    </source>
</evidence>
<evidence type="ECO:0000256" key="1">
    <source>
        <dbReference type="SAM" id="Coils"/>
    </source>
</evidence>